<evidence type="ECO:0000256" key="2">
    <source>
        <dbReference type="ARBA" id="ARBA00022490"/>
    </source>
</evidence>
<keyword evidence="3" id="KW-0677">Repeat</keyword>
<feature type="compositionally biased region" description="Polar residues" evidence="6">
    <location>
        <begin position="130"/>
        <end position="145"/>
    </location>
</feature>
<evidence type="ECO:0000256" key="3">
    <source>
        <dbReference type="ARBA" id="ARBA00022737"/>
    </source>
</evidence>
<dbReference type="Pfam" id="PF00515">
    <property type="entry name" value="TPR_1"/>
    <property type="match status" value="1"/>
</dbReference>
<feature type="region of interest" description="Disordered" evidence="6">
    <location>
        <begin position="128"/>
        <end position="153"/>
    </location>
</feature>
<reference evidence="8" key="1">
    <citation type="submission" date="2025-08" db="UniProtKB">
        <authorList>
            <consortium name="Ensembl"/>
        </authorList>
    </citation>
    <scope>IDENTIFICATION</scope>
</reference>
<proteinExistence type="predicted"/>
<dbReference type="Pfam" id="PF13877">
    <property type="entry name" value="RPAP3_C"/>
    <property type="match status" value="1"/>
</dbReference>
<comment type="subcellular location">
    <subcellularLocation>
        <location evidence="1">Cytoplasm</location>
    </subcellularLocation>
</comment>
<evidence type="ECO:0000256" key="6">
    <source>
        <dbReference type="SAM" id="MobiDB-lite"/>
    </source>
</evidence>
<evidence type="ECO:0000259" key="7">
    <source>
        <dbReference type="Pfam" id="PF13877"/>
    </source>
</evidence>
<dbReference type="SUPFAM" id="SSF48452">
    <property type="entry name" value="TPR-like"/>
    <property type="match status" value="3"/>
</dbReference>
<dbReference type="InterPro" id="IPR019734">
    <property type="entry name" value="TPR_rpt"/>
</dbReference>
<evidence type="ECO:0000313" key="8">
    <source>
        <dbReference type="Ensembl" id="ENSPKIP00000039330.1"/>
    </source>
</evidence>
<dbReference type="Pfam" id="PF13432">
    <property type="entry name" value="TPR_16"/>
    <property type="match status" value="1"/>
</dbReference>
<accession>A0A3B3T9I7</accession>
<evidence type="ECO:0000256" key="1">
    <source>
        <dbReference type="ARBA" id="ARBA00004496"/>
    </source>
</evidence>
<dbReference type="PROSITE" id="PS50005">
    <property type="entry name" value="TPR"/>
    <property type="match status" value="3"/>
</dbReference>
<evidence type="ECO:0000256" key="5">
    <source>
        <dbReference type="PROSITE-ProRule" id="PRU00339"/>
    </source>
</evidence>
<dbReference type="Gene3D" id="1.25.40.10">
    <property type="entry name" value="Tetratricopeptide repeat domain"/>
    <property type="match status" value="3"/>
</dbReference>
<keyword evidence="4 5" id="KW-0802">TPR repeat</keyword>
<feature type="repeat" description="TPR" evidence="5">
    <location>
        <begin position="211"/>
        <end position="244"/>
    </location>
</feature>
<evidence type="ECO:0000256" key="4">
    <source>
        <dbReference type="ARBA" id="ARBA00022803"/>
    </source>
</evidence>
<dbReference type="InterPro" id="IPR025986">
    <property type="entry name" value="RPAP3-like_C"/>
</dbReference>
<feature type="compositionally biased region" description="Polar residues" evidence="6">
    <location>
        <begin position="785"/>
        <end position="795"/>
    </location>
</feature>
<dbReference type="InterPro" id="IPR051982">
    <property type="entry name" value="CiliaryAsmbly_MitoImport"/>
</dbReference>
<reference evidence="8" key="2">
    <citation type="submission" date="2025-09" db="UniProtKB">
        <authorList>
            <consortium name="Ensembl"/>
        </authorList>
    </citation>
    <scope>IDENTIFICATION</scope>
</reference>
<dbReference type="Pfam" id="PF13181">
    <property type="entry name" value="TPR_8"/>
    <property type="match status" value="1"/>
</dbReference>
<dbReference type="GeneTree" id="ENSGT00940000154697"/>
<dbReference type="PANTHER" id="PTHR45984">
    <property type="entry name" value="RNA (RNA) POLYMERASE II ASSOCIATED PROTEIN HOMOLOG"/>
    <property type="match status" value="1"/>
</dbReference>
<dbReference type="Proteomes" id="UP000261540">
    <property type="component" value="Unplaced"/>
</dbReference>
<sequence length="930" mass="103708">MSVEMVSSLLTPGERVHGKVPVEHLDYDYIQNCSDLRYLEKIVEVLRSGEEGVYPHLTEFCEKRIEKLNPKSRALRKERPPATAADFSFDEWSQISEELKSWETEVKRTEAELREVSPLYDVEDLPPVRGSNSLISQKQNSVPSRTETKRKSALPRDYREWDKFDIEKECSKTDGSNKGKDFPVIINQCLPKINRKLDTAGLTEKERAVLASREREKGNEAFKANDYDEAVAYYTRSVSAMPTAAAYNNRAQAEIKLQLWHGALGDCERALELEPGNVKALLRRATVQKQLGNLKVAADDLGNVLREEPENASAKKMIQEVEKKLRECAQESQSKGRKILIEEVEDEELRAKPGLCVSGESAAAPAERGDMGNAQKKTAGRAEGAPQGEADTHGTRRRGKRGSLDQCRTQEAHEKKLPNGAQASGSGTADQTGRHNSSADNTAASGTGSRLDAPCGALPPPLARLKNEGNQLFKNGQFGDALEKYSQAIAGCIDAGIDSPEDLSILYSNRAACYLKDGNSADCIQDCTRALELQPFTLKPLLRRAMAYESLERYHKAYVDYKTVLQIDVGVQAAHDSIHRITKLLIEQDGPDWREKLPDIPLVPLSAQQHRHEEPRSAELAEARAARAAEGAAKRAEARFSALKEEGNNFVKKGQFQKALEKYSECLALKPGECAIYTNRALCYLKLERFAEARQDCDSALQFEPSNKKAYYRRAMAYKGLENYLACSSDLQEVLRLDPNVQEAEQELQEVTVLLRQTLVASSPDKPRKNITIRETNDSDDEADPSNSKTRQASADDSAERASLPLRPTNAYEFGQVLNAAHSRDDVNACAELLRRVKPETLPLFLSNKLDGETFHFITRALDGHLLQEDPGLVYQHLCHLPAADRFSVVLMLLGQNERQQITHLFDHLSAVESEEFTGNDVRDLAAKYI</sequence>
<dbReference type="InterPro" id="IPR011990">
    <property type="entry name" value="TPR-like_helical_dom_sf"/>
</dbReference>
<dbReference type="GO" id="GO:0005829">
    <property type="term" value="C:cytosol"/>
    <property type="evidence" value="ECO:0007669"/>
    <property type="project" value="TreeGrafter"/>
</dbReference>
<organism evidence="8 9">
    <name type="scientific">Paramormyrops kingsleyae</name>
    <dbReference type="NCBI Taxonomy" id="1676925"/>
    <lineage>
        <taxon>Eukaryota</taxon>
        <taxon>Metazoa</taxon>
        <taxon>Chordata</taxon>
        <taxon>Craniata</taxon>
        <taxon>Vertebrata</taxon>
        <taxon>Euteleostomi</taxon>
        <taxon>Actinopterygii</taxon>
        <taxon>Neopterygii</taxon>
        <taxon>Teleostei</taxon>
        <taxon>Osteoglossocephala</taxon>
        <taxon>Osteoglossomorpha</taxon>
        <taxon>Osteoglossiformes</taxon>
        <taxon>Mormyridae</taxon>
        <taxon>Paramormyrops</taxon>
    </lineage>
</organism>
<dbReference type="STRING" id="1676925.ENSPKIP00000039330"/>
<dbReference type="SMART" id="SM00028">
    <property type="entry name" value="TPR"/>
    <property type="match status" value="9"/>
</dbReference>
<feature type="repeat" description="TPR" evidence="5">
    <location>
        <begin position="674"/>
        <end position="707"/>
    </location>
</feature>
<feature type="compositionally biased region" description="Basic and acidic residues" evidence="6">
    <location>
        <begin position="408"/>
        <end position="417"/>
    </location>
</feature>
<name>A0A3B3T9I7_9TELE</name>
<feature type="region of interest" description="Disordered" evidence="6">
    <location>
        <begin position="765"/>
        <end position="805"/>
    </location>
</feature>
<evidence type="ECO:0000313" key="9">
    <source>
        <dbReference type="Proteomes" id="UP000261540"/>
    </source>
</evidence>
<feature type="repeat" description="TPR" evidence="5">
    <location>
        <begin position="640"/>
        <end position="673"/>
    </location>
</feature>
<dbReference type="Ensembl" id="ENSPKIT00000020333.1">
    <property type="protein sequence ID" value="ENSPKIP00000039330.1"/>
    <property type="gene ID" value="ENSPKIG00000016729.1"/>
</dbReference>
<protein>
    <submittedName>
        <fullName evidence="8">Sperm associated antigen 1a</fullName>
    </submittedName>
</protein>
<feature type="compositionally biased region" description="Polar residues" evidence="6">
    <location>
        <begin position="421"/>
        <end position="448"/>
    </location>
</feature>
<dbReference type="AlphaFoldDB" id="A0A3B3T9I7"/>
<feature type="domain" description="RNA-polymerase II-associated protein 3-like C-terminal" evidence="7">
    <location>
        <begin position="808"/>
        <end position="899"/>
    </location>
</feature>
<dbReference type="OrthoDB" id="2942533at2759"/>
<keyword evidence="2" id="KW-0963">Cytoplasm</keyword>
<dbReference type="PANTHER" id="PTHR45984:SF3">
    <property type="entry name" value="SPERM-ASSOCIATED ANTIGEN 1"/>
    <property type="match status" value="1"/>
</dbReference>
<feature type="region of interest" description="Disordered" evidence="6">
    <location>
        <begin position="360"/>
        <end position="462"/>
    </location>
</feature>
<keyword evidence="9" id="KW-1185">Reference proteome</keyword>
<dbReference type="FunFam" id="1.25.40.10:FF:000221">
    <property type="entry name" value="Mitochondrial import receptor subunit TOM34"/>
    <property type="match status" value="1"/>
</dbReference>
<dbReference type="KEGG" id="pki:111845880"/>